<dbReference type="Pfam" id="PF12855">
    <property type="entry name" value="Ecl1"/>
    <property type="match status" value="1"/>
</dbReference>
<organism evidence="2 3">
    <name type="scientific">Absidia repens</name>
    <dbReference type="NCBI Taxonomy" id="90262"/>
    <lineage>
        <taxon>Eukaryota</taxon>
        <taxon>Fungi</taxon>
        <taxon>Fungi incertae sedis</taxon>
        <taxon>Mucoromycota</taxon>
        <taxon>Mucoromycotina</taxon>
        <taxon>Mucoromycetes</taxon>
        <taxon>Mucorales</taxon>
        <taxon>Cunninghamellaceae</taxon>
        <taxon>Absidia</taxon>
    </lineage>
</organism>
<dbReference type="AlphaFoldDB" id="A0A1X2IF00"/>
<reference evidence="2 3" key="1">
    <citation type="submission" date="2016-07" db="EMBL/GenBank/DDBJ databases">
        <title>Pervasive Adenine N6-methylation of Active Genes in Fungi.</title>
        <authorList>
            <consortium name="DOE Joint Genome Institute"/>
            <person name="Mondo S.J."/>
            <person name="Dannebaum R.O."/>
            <person name="Kuo R.C."/>
            <person name="Labutti K."/>
            <person name="Haridas S."/>
            <person name="Kuo A."/>
            <person name="Salamov A."/>
            <person name="Ahrendt S.R."/>
            <person name="Lipzen A."/>
            <person name="Sullivan W."/>
            <person name="Andreopoulos W.B."/>
            <person name="Clum A."/>
            <person name="Lindquist E."/>
            <person name="Daum C."/>
            <person name="Ramamoorthy G.K."/>
            <person name="Gryganskyi A."/>
            <person name="Culley D."/>
            <person name="Magnuson J.K."/>
            <person name="James T.Y."/>
            <person name="O'Malley M.A."/>
            <person name="Stajich J.E."/>
            <person name="Spatafora J.W."/>
            <person name="Visel A."/>
            <person name="Grigoriev I.V."/>
        </authorList>
    </citation>
    <scope>NUCLEOTIDE SEQUENCE [LARGE SCALE GENOMIC DNA]</scope>
    <source>
        <strain evidence="2 3">NRRL 1336</strain>
    </source>
</reference>
<dbReference type="OrthoDB" id="3599883at2759"/>
<gene>
    <name evidence="2" type="ORF">BCR42DRAFT_416804</name>
</gene>
<evidence type="ECO:0000256" key="1">
    <source>
        <dbReference type="SAM" id="MobiDB-lite"/>
    </source>
</evidence>
<sequence length="137" mass="15052">MDLSWCIICDNRIDDMVTESSLYCSASCQTRDQSYSSVTGCHDQSNSNNSNNALSQSLGSLKNLVRLNKIGSGLPTPSPSSSSRTKRLNGASTSYPWELLYTRPRNKRHVVVKRCQPMVSSSYTTATAMFTANPSMV</sequence>
<protein>
    <submittedName>
        <fullName evidence="2">Uncharacterized protein</fullName>
    </submittedName>
</protein>
<comment type="caution">
    <text evidence="2">The sequence shown here is derived from an EMBL/GenBank/DDBJ whole genome shotgun (WGS) entry which is preliminary data.</text>
</comment>
<evidence type="ECO:0000313" key="3">
    <source>
        <dbReference type="Proteomes" id="UP000193560"/>
    </source>
</evidence>
<dbReference type="EMBL" id="MCGE01000013">
    <property type="protein sequence ID" value="ORZ15290.1"/>
    <property type="molecule type" value="Genomic_DNA"/>
</dbReference>
<dbReference type="InterPro" id="IPR024368">
    <property type="entry name" value="Ecl1/2/3"/>
</dbReference>
<keyword evidence="3" id="KW-1185">Reference proteome</keyword>
<accession>A0A1X2IF00</accession>
<proteinExistence type="predicted"/>
<name>A0A1X2IF00_9FUNG</name>
<feature type="compositionally biased region" description="Low complexity" evidence="1">
    <location>
        <begin position="71"/>
        <end position="83"/>
    </location>
</feature>
<dbReference type="Proteomes" id="UP000193560">
    <property type="component" value="Unassembled WGS sequence"/>
</dbReference>
<evidence type="ECO:0000313" key="2">
    <source>
        <dbReference type="EMBL" id="ORZ15290.1"/>
    </source>
</evidence>
<feature type="region of interest" description="Disordered" evidence="1">
    <location>
        <begin position="69"/>
        <end position="89"/>
    </location>
</feature>